<keyword evidence="3" id="KW-1185">Reference proteome</keyword>
<evidence type="ECO:0000313" key="3">
    <source>
        <dbReference type="Proteomes" id="UP000232455"/>
    </source>
</evidence>
<protein>
    <submittedName>
        <fullName evidence="2">Uncharacterized protein</fullName>
    </submittedName>
</protein>
<gene>
    <name evidence="2" type="ORF">ATI02_4354</name>
</gene>
<organism evidence="2 3">
    <name type="scientific">Pseudomonas baetica</name>
    <dbReference type="NCBI Taxonomy" id="674054"/>
    <lineage>
        <taxon>Bacteria</taxon>
        <taxon>Pseudomonadati</taxon>
        <taxon>Pseudomonadota</taxon>
        <taxon>Gammaproteobacteria</taxon>
        <taxon>Pseudomonadales</taxon>
        <taxon>Pseudomonadaceae</taxon>
        <taxon>Pseudomonas</taxon>
    </lineage>
</organism>
<evidence type="ECO:0000313" key="2">
    <source>
        <dbReference type="EMBL" id="PKA71376.1"/>
    </source>
</evidence>
<name>A0ABX4Q3K0_9PSED</name>
<proteinExistence type="predicted"/>
<reference evidence="2 3" key="1">
    <citation type="submission" date="2017-11" db="EMBL/GenBank/DDBJ databases">
        <title>Genome sequencing of a diverse group of Pseudomonas species.</title>
        <authorList>
            <person name="Loper J."/>
        </authorList>
    </citation>
    <scope>NUCLEOTIDE SEQUENCE [LARGE SCALE GENOMIC DNA]</scope>
    <source>
        <strain evidence="2 3">LMG 25716</strain>
    </source>
</reference>
<accession>A0ABX4Q3K0</accession>
<evidence type="ECO:0000256" key="1">
    <source>
        <dbReference type="SAM" id="MobiDB-lite"/>
    </source>
</evidence>
<comment type="caution">
    <text evidence="2">The sequence shown here is derived from an EMBL/GenBank/DDBJ whole genome shotgun (WGS) entry which is preliminary data.</text>
</comment>
<feature type="compositionally biased region" description="Basic and acidic residues" evidence="1">
    <location>
        <begin position="220"/>
        <end position="237"/>
    </location>
</feature>
<sequence length="246" mass="29154">MYHFGRTNIQEFDAFIQKHQVEFSTSKIKAFFNRTFNRRVELDIDFEKIRTKVLDNYDLAAKQAEKFLAELTYKNERVFKDEHVNRFVKNNEEFKKIAEILINDYFYYTSKPIEPSHLAGKHLYTILQEMGEQYDNITANFRDCKNWRFENNLLVLPKKAVLVNGATHVDLINAYGGGYELSTLVKDKDYFSRITAKAVMYSPDLIEPLYWKKHADPEKQIEQQKRLDAKMAEDEAKRHGKKKPKH</sequence>
<dbReference type="EMBL" id="PHHE01000001">
    <property type="protein sequence ID" value="PKA71376.1"/>
    <property type="molecule type" value="Genomic_DNA"/>
</dbReference>
<dbReference type="Proteomes" id="UP000232455">
    <property type="component" value="Unassembled WGS sequence"/>
</dbReference>
<feature type="region of interest" description="Disordered" evidence="1">
    <location>
        <begin position="220"/>
        <end position="246"/>
    </location>
</feature>